<evidence type="ECO:0000313" key="2">
    <source>
        <dbReference type="Proteomes" id="UP000275256"/>
    </source>
</evidence>
<accession>A0A3M0G6V4</accession>
<dbReference type="AlphaFoldDB" id="A0A3M0G6V4"/>
<dbReference type="SUPFAM" id="SSF51126">
    <property type="entry name" value="Pectin lyase-like"/>
    <property type="match status" value="1"/>
</dbReference>
<keyword evidence="2" id="KW-1185">Reference proteome</keyword>
<reference evidence="1 2" key="1">
    <citation type="submission" date="2018-10" db="EMBL/GenBank/DDBJ databases">
        <title>Tessaracoccus antarcticuss sp. nov., isolated from sediment.</title>
        <authorList>
            <person name="Zhou L.Y."/>
            <person name="Du Z.J."/>
        </authorList>
    </citation>
    <scope>NUCLEOTIDE SEQUENCE [LARGE SCALE GENOMIC DNA]</scope>
    <source>
        <strain evidence="1 2">JDX10</strain>
    </source>
</reference>
<name>A0A3M0G6V4_9ACTN</name>
<proteinExistence type="predicted"/>
<dbReference type="EMBL" id="REFW01000013">
    <property type="protein sequence ID" value="RMB56829.1"/>
    <property type="molecule type" value="Genomic_DNA"/>
</dbReference>
<dbReference type="InterPro" id="IPR012334">
    <property type="entry name" value="Pectin_lyas_fold"/>
</dbReference>
<feature type="non-terminal residue" evidence="1">
    <location>
        <position position="168"/>
    </location>
</feature>
<dbReference type="InterPro" id="IPR011050">
    <property type="entry name" value="Pectin_lyase_fold/virulence"/>
</dbReference>
<comment type="caution">
    <text evidence="1">The sequence shown here is derived from an EMBL/GenBank/DDBJ whole genome shotgun (WGS) entry which is preliminary data.</text>
</comment>
<dbReference type="Proteomes" id="UP000275256">
    <property type="component" value="Unassembled WGS sequence"/>
</dbReference>
<sequence>MAGVKLRQVGSVSSVVPGTFFVDEAGRRLYVGSDPSGKQVEASTLQQGLVIQGAGTIVRGIGVRRYGNTFWMGGAISAQVNDIVLENVVSSQNATIGINGWGKKMRFHRITITESGGLGLALNKANDFVLSESVIRGNNSESFKQAPVSGGVKITTSQNVLISANVFE</sequence>
<dbReference type="Gene3D" id="2.160.20.10">
    <property type="entry name" value="Single-stranded right-handed beta-helix, Pectin lyase-like"/>
    <property type="match status" value="1"/>
</dbReference>
<protein>
    <submittedName>
        <fullName evidence="1">Right-handed parallel beta-helix repeat-containing protein</fullName>
    </submittedName>
</protein>
<evidence type="ECO:0000313" key="1">
    <source>
        <dbReference type="EMBL" id="RMB56829.1"/>
    </source>
</evidence>
<organism evidence="1 2">
    <name type="scientific">Tessaracoccus antarcticus</name>
    <dbReference type="NCBI Taxonomy" id="2479848"/>
    <lineage>
        <taxon>Bacteria</taxon>
        <taxon>Bacillati</taxon>
        <taxon>Actinomycetota</taxon>
        <taxon>Actinomycetes</taxon>
        <taxon>Propionibacteriales</taxon>
        <taxon>Propionibacteriaceae</taxon>
        <taxon>Tessaracoccus</taxon>
    </lineage>
</organism>
<gene>
    <name evidence="1" type="ORF">EAX62_16505</name>
</gene>